<dbReference type="Gene3D" id="3.40.50.1820">
    <property type="entry name" value="alpha/beta hydrolase"/>
    <property type="match status" value="1"/>
</dbReference>
<gene>
    <name evidence="4" type="ORF">AB6A68_07995</name>
</gene>
<feature type="domain" description="AB hydrolase-1" evidence="3">
    <location>
        <begin position="21"/>
        <end position="246"/>
    </location>
</feature>
<dbReference type="PANTHER" id="PTHR43248">
    <property type="entry name" value="2-SUCCINYL-6-HYDROXY-2,4-CYCLOHEXADIENE-1-CARBOXYLATE SYNTHASE"/>
    <property type="match status" value="1"/>
</dbReference>
<dbReference type="PANTHER" id="PTHR43248:SF2">
    <property type="entry name" value="PROLYL AMINOPEPTIDASE"/>
    <property type="match status" value="1"/>
</dbReference>
<comment type="similarity">
    <text evidence="1">Belongs to the peptidase S33 family.</text>
</comment>
<evidence type="ECO:0000256" key="2">
    <source>
        <dbReference type="ARBA" id="ARBA00022801"/>
    </source>
</evidence>
<sequence>MPLRSSIHREILNPSPSAPRLVTVHGAMDRGNSFRALAQQLSGVEVVIWDRAGYAHSLDATPFDVEDQLADLAAIVDEKPAVVLGHSLGGTYGLWLASLGHPHVLGVSTFESPLPGGAWWGEGWGIDPLDAANGRVGSERAGALAEEFLRRMTSDAVWDRLPARTKELRRAEGVAFLRELGQLVTGRIAFDLGSIAVDVVAGVSSRPSHHHQLGLARLTEAVGATSYCVIDSRHGVHLTRPKALAEIITQQLQRVG</sequence>
<reference evidence="4 5" key="1">
    <citation type="submission" date="2024-07" db="EMBL/GenBank/DDBJ databases">
        <title>Draft Genome Sequence of Ferrimicrobium acidiphilum Strain YE2023, Isolated from a Pulp of Bioleach Reactor.</title>
        <authorList>
            <person name="Elkina Y.A."/>
            <person name="Bulaeva A.G."/>
            <person name="Beletsky A.V."/>
            <person name="Mardanov A.V."/>
        </authorList>
    </citation>
    <scope>NUCLEOTIDE SEQUENCE [LARGE SCALE GENOMIC DNA]</scope>
    <source>
        <strain evidence="4 5">YE2023</strain>
    </source>
</reference>
<dbReference type="SUPFAM" id="SSF53474">
    <property type="entry name" value="alpha/beta-Hydrolases"/>
    <property type="match status" value="1"/>
</dbReference>
<keyword evidence="2 4" id="KW-0378">Hydrolase</keyword>
<dbReference type="EMBL" id="JBFSHR010000025">
    <property type="protein sequence ID" value="MEX6429778.1"/>
    <property type="molecule type" value="Genomic_DNA"/>
</dbReference>
<proteinExistence type="inferred from homology"/>
<evidence type="ECO:0000256" key="1">
    <source>
        <dbReference type="ARBA" id="ARBA00010088"/>
    </source>
</evidence>
<dbReference type="GO" id="GO:0016787">
    <property type="term" value="F:hydrolase activity"/>
    <property type="evidence" value="ECO:0007669"/>
    <property type="project" value="UniProtKB-KW"/>
</dbReference>
<accession>A0ABV3Y5I3</accession>
<dbReference type="RefSeq" id="WP_298384561.1">
    <property type="nucleotide sequence ID" value="NZ_JBFSHR010000025.1"/>
</dbReference>
<protein>
    <submittedName>
        <fullName evidence="4">Alpha/beta hydrolase</fullName>
    </submittedName>
</protein>
<organism evidence="4 5">
    <name type="scientific">Ferrimicrobium acidiphilum</name>
    <dbReference type="NCBI Taxonomy" id="121039"/>
    <lineage>
        <taxon>Bacteria</taxon>
        <taxon>Bacillati</taxon>
        <taxon>Actinomycetota</taxon>
        <taxon>Acidimicrobiia</taxon>
        <taxon>Acidimicrobiales</taxon>
        <taxon>Acidimicrobiaceae</taxon>
        <taxon>Ferrimicrobium</taxon>
    </lineage>
</organism>
<name>A0ABV3Y5I3_9ACTN</name>
<evidence type="ECO:0000313" key="5">
    <source>
        <dbReference type="Proteomes" id="UP001560267"/>
    </source>
</evidence>
<dbReference type="Pfam" id="PF12697">
    <property type="entry name" value="Abhydrolase_6"/>
    <property type="match status" value="1"/>
</dbReference>
<keyword evidence="5" id="KW-1185">Reference proteome</keyword>
<dbReference type="Proteomes" id="UP001560267">
    <property type="component" value="Unassembled WGS sequence"/>
</dbReference>
<evidence type="ECO:0000259" key="3">
    <source>
        <dbReference type="Pfam" id="PF12697"/>
    </source>
</evidence>
<dbReference type="InterPro" id="IPR051601">
    <property type="entry name" value="Serine_prot/Carboxylest_S33"/>
</dbReference>
<evidence type="ECO:0000313" key="4">
    <source>
        <dbReference type="EMBL" id="MEX6429778.1"/>
    </source>
</evidence>
<dbReference type="InterPro" id="IPR029058">
    <property type="entry name" value="AB_hydrolase_fold"/>
</dbReference>
<dbReference type="InterPro" id="IPR000073">
    <property type="entry name" value="AB_hydrolase_1"/>
</dbReference>
<comment type="caution">
    <text evidence="4">The sequence shown here is derived from an EMBL/GenBank/DDBJ whole genome shotgun (WGS) entry which is preliminary data.</text>
</comment>